<accession>A0AAN8MVH5</accession>
<sequence>MIPRGAPNGKAIIEQMCPFLAQKLCVGIMIEGGLGDPDAFTQIDHFTERRLCAEKTFVPQSAPSTFDPALSTTQTEGTSTVLQAAEETSSYTTDVALSRLLSAGATSSASTPTTFLTTVYISSKTTSTSKTQKTHMVHLDYGKNTFRPNQVFGEVGDIVQFFFLAPGHTVIETSLDDPCTPSGGFESGPETRSDLVSAGRHFNNTMSFTITMLNPRYFSCGRPGHCQNGMVFAVNANETVFSKFLQNIPSLPKSTLPSQTSIVATQALALNSNNKPIPTICSVCPTPLTSAVPV</sequence>
<evidence type="ECO:0000313" key="1">
    <source>
        <dbReference type="EMBL" id="KAK6357232.1"/>
    </source>
</evidence>
<dbReference type="PANTHER" id="PTHR34883:SF15">
    <property type="entry name" value="EXTRACELLULAR SERINE-RICH PROTEIN"/>
    <property type="match status" value="1"/>
</dbReference>
<dbReference type="InterPro" id="IPR052953">
    <property type="entry name" value="Ser-rich/MCO-related"/>
</dbReference>
<proteinExistence type="predicted"/>
<evidence type="ECO:0000313" key="2">
    <source>
        <dbReference type="Proteomes" id="UP001313282"/>
    </source>
</evidence>
<protein>
    <recommendedName>
        <fullName evidence="3">Phytocyanin domain-containing protein</fullName>
    </recommendedName>
</protein>
<name>A0AAN8MVH5_9PEZI</name>
<organism evidence="1 2">
    <name type="scientific">Orbilia javanica</name>
    <dbReference type="NCBI Taxonomy" id="47235"/>
    <lineage>
        <taxon>Eukaryota</taxon>
        <taxon>Fungi</taxon>
        <taxon>Dikarya</taxon>
        <taxon>Ascomycota</taxon>
        <taxon>Pezizomycotina</taxon>
        <taxon>Orbiliomycetes</taxon>
        <taxon>Orbiliales</taxon>
        <taxon>Orbiliaceae</taxon>
        <taxon>Orbilia</taxon>
    </lineage>
</organism>
<evidence type="ECO:0008006" key="3">
    <source>
        <dbReference type="Google" id="ProtNLM"/>
    </source>
</evidence>
<dbReference type="AlphaFoldDB" id="A0AAN8MVH5"/>
<dbReference type="PANTHER" id="PTHR34883">
    <property type="entry name" value="SERINE-RICH PROTEIN, PUTATIVE-RELATED-RELATED"/>
    <property type="match status" value="1"/>
</dbReference>
<dbReference type="Proteomes" id="UP001313282">
    <property type="component" value="Unassembled WGS sequence"/>
</dbReference>
<gene>
    <name evidence="1" type="ORF">TWF718_001555</name>
</gene>
<dbReference type="SUPFAM" id="SSF49503">
    <property type="entry name" value="Cupredoxins"/>
    <property type="match status" value="1"/>
</dbReference>
<dbReference type="EMBL" id="JAVHNR010000001">
    <property type="protein sequence ID" value="KAK6357232.1"/>
    <property type="molecule type" value="Genomic_DNA"/>
</dbReference>
<dbReference type="InterPro" id="IPR008972">
    <property type="entry name" value="Cupredoxin"/>
</dbReference>
<comment type="caution">
    <text evidence="1">The sequence shown here is derived from an EMBL/GenBank/DDBJ whole genome shotgun (WGS) entry which is preliminary data.</text>
</comment>
<dbReference type="Gene3D" id="2.60.40.420">
    <property type="entry name" value="Cupredoxins - blue copper proteins"/>
    <property type="match status" value="1"/>
</dbReference>
<keyword evidence="2" id="KW-1185">Reference proteome</keyword>
<reference evidence="1 2" key="1">
    <citation type="submission" date="2019-10" db="EMBL/GenBank/DDBJ databases">
        <authorList>
            <person name="Palmer J.M."/>
        </authorList>
    </citation>
    <scope>NUCLEOTIDE SEQUENCE [LARGE SCALE GENOMIC DNA]</scope>
    <source>
        <strain evidence="1 2">TWF718</strain>
    </source>
</reference>